<dbReference type="PANTHER" id="PTHR33867">
    <property type="entry name" value="RIBOSOME MATURATION FACTOR RIMP"/>
    <property type="match status" value="1"/>
</dbReference>
<dbReference type="RefSeq" id="WP_090629174.1">
    <property type="nucleotide sequence ID" value="NZ_FOQO01000009.1"/>
</dbReference>
<dbReference type="Pfam" id="PF02576">
    <property type="entry name" value="RimP_N"/>
    <property type="match status" value="1"/>
</dbReference>
<dbReference type="NCBIfam" id="NF002531">
    <property type="entry name" value="PRK02001.1"/>
    <property type="match status" value="1"/>
</dbReference>
<dbReference type="EMBL" id="FOQO01000009">
    <property type="protein sequence ID" value="SFJ39537.1"/>
    <property type="molecule type" value="Genomic_DNA"/>
</dbReference>
<dbReference type="GO" id="GO:0005829">
    <property type="term" value="C:cytosol"/>
    <property type="evidence" value="ECO:0007669"/>
    <property type="project" value="TreeGrafter"/>
</dbReference>
<comment type="similarity">
    <text evidence="3">Belongs to the RimP family.</text>
</comment>
<accession>A0A1I3R2E9</accession>
<feature type="domain" description="Ribosome maturation factor RimP C-terminal" evidence="5">
    <location>
        <begin position="85"/>
        <end position="155"/>
    </location>
</feature>
<dbReference type="PANTHER" id="PTHR33867:SF1">
    <property type="entry name" value="RIBOSOME MATURATION FACTOR RIMP"/>
    <property type="match status" value="1"/>
</dbReference>
<dbReference type="InterPro" id="IPR028998">
    <property type="entry name" value="RimP_C"/>
</dbReference>
<dbReference type="AlphaFoldDB" id="A0A1I3R2E9"/>
<evidence type="ECO:0000259" key="5">
    <source>
        <dbReference type="Pfam" id="PF17384"/>
    </source>
</evidence>
<dbReference type="HAMAP" id="MF_01077">
    <property type="entry name" value="RimP"/>
    <property type="match status" value="1"/>
</dbReference>
<evidence type="ECO:0000259" key="4">
    <source>
        <dbReference type="Pfam" id="PF02576"/>
    </source>
</evidence>
<gene>
    <name evidence="3" type="primary">rimP</name>
    <name evidence="6" type="ORF">SAMN05444682_109185</name>
</gene>
<evidence type="ECO:0000313" key="6">
    <source>
        <dbReference type="EMBL" id="SFJ39537.1"/>
    </source>
</evidence>
<dbReference type="SUPFAM" id="SSF75420">
    <property type="entry name" value="YhbC-like, N-terminal domain"/>
    <property type="match status" value="1"/>
</dbReference>
<feature type="domain" description="Ribosome maturation factor RimP N-terminal" evidence="4">
    <location>
        <begin position="19"/>
        <end position="82"/>
    </location>
</feature>
<comment type="function">
    <text evidence="3">Required for maturation of 30S ribosomal subunits.</text>
</comment>
<protein>
    <recommendedName>
        <fullName evidence="3">Ribosome maturation factor RimP</fullName>
    </recommendedName>
</protein>
<organism evidence="6 7">
    <name type="scientific">Parapedobacter indicus</name>
    <dbReference type="NCBI Taxonomy" id="1477437"/>
    <lineage>
        <taxon>Bacteria</taxon>
        <taxon>Pseudomonadati</taxon>
        <taxon>Bacteroidota</taxon>
        <taxon>Sphingobacteriia</taxon>
        <taxon>Sphingobacteriales</taxon>
        <taxon>Sphingobacteriaceae</taxon>
        <taxon>Parapedobacter</taxon>
    </lineage>
</organism>
<dbReference type="Pfam" id="PF17384">
    <property type="entry name" value="DUF150_C"/>
    <property type="match status" value="1"/>
</dbReference>
<dbReference type="InterPro" id="IPR035956">
    <property type="entry name" value="RimP_N_sf"/>
</dbReference>
<keyword evidence="7" id="KW-1185">Reference proteome</keyword>
<evidence type="ECO:0000256" key="3">
    <source>
        <dbReference type="HAMAP-Rule" id="MF_01077"/>
    </source>
</evidence>
<proteinExistence type="inferred from homology"/>
<dbReference type="GO" id="GO:0000028">
    <property type="term" value="P:ribosomal small subunit assembly"/>
    <property type="evidence" value="ECO:0007669"/>
    <property type="project" value="TreeGrafter"/>
</dbReference>
<keyword evidence="2 3" id="KW-0690">Ribosome biogenesis</keyword>
<reference evidence="6 7" key="1">
    <citation type="submission" date="2016-10" db="EMBL/GenBank/DDBJ databases">
        <authorList>
            <person name="de Groot N.N."/>
        </authorList>
    </citation>
    <scope>NUCLEOTIDE SEQUENCE [LARGE SCALE GENOMIC DNA]</scope>
    <source>
        <strain evidence="6 7">RK1</strain>
    </source>
</reference>
<dbReference type="OrthoDB" id="9789702at2"/>
<dbReference type="Proteomes" id="UP000198670">
    <property type="component" value="Unassembled WGS sequence"/>
</dbReference>
<evidence type="ECO:0000256" key="2">
    <source>
        <dbReference type="ARBA" id="ARBA00022517"/>
    </source>
</evidence>
<comment type="subcellular location">
    <subcellularLocation>
        <location evidence="3">Cytoplasm</location>
    </subcellularLocation>
</comment>
<name>A0A1I3R2E9_9SPHI</name>
<dbReference type="STRING" id="1477437.SAMN05444682_109185"/>
<keyword evidence="1 3" id="KW-0963">Cytoplasm</keyword>
<dbReference type="InterPro" id="IPR003728">
    <property type="entry name" value="Ribosome_maturation_RimP"/>
</dbReference>
<sequence length="156" mass="17350">MAVSIEDRVKALVEAKIADREDLFLVGVKMHPGGRLEVLVDGDTGVGIQECAEISRYLGFQLEEEDAISHAYRLEVSSPGIDAPLVSMRQYPRNVGRNVQVLLHEGITKEGELMEITEEHIIIKEKIKEKGKKAVEHQSTIPFGAIKTTKVLISFK</sequence>
<evidence type="ECO:0000313" key="7">
    <source>
        <dbReference type="Proteomes" id="UP000198670"/>
    </source>
</evidence>
<evidence type="ECO:0000256" key="1">
    <source>
        <dbReference type="ARBA" id="ARBA00022490"/>
    </source>
</evidence>
<dbReference type="GO" id="GO:0006412">
    <property type="term" value="P:translation"/>
    <property type="evidence" value="ECO:0007669"/>
    <property type="project" value="TreeGrafter"/>
</dbReference>
<dbReference type="Gene3D" id="3.30.300.70">
    <property type="entry name" value="RimP-like superfamily, N-terminal"/>
    <property type="match status" value="1"/>
</dbReference>
<dbReference type="InterPro" id="IPR028989">
    <property type="entry name" value="RimP_N"/>
</dbReference>